<feature type="transmembrane region" description="Helical" evidence="7">
    <location>
        <begin position="274"/>
        <end position="297"/>
    </location>
</feature>
<comment type="caution">
    <text evidence="10">The sequence shown here is derived from an EMBL/GenBank/DDBJ whole genome shotgun (WGS) entry which is preliminary data.</text>
</comment>
<dbReference type="EMBL" id="JADFFL010000013">
    <property type="protein sequence ID" value="MBE9664545.1"/>
    <property type="molecule type" value="Genomic_DNA"/>
</dbReference>
<proteinExistence type="inferred from homology"/>
<dbReference type="Pfam" id="PF02687">
    <property type="entry name" value="FtsX"/>
    <property type="match status" value="1"/>
</dbReference>
<evidence type="ECO:0000313" key="11">
    <source>
        <dbReference type="Proteomes" id="UP000622475"/>
    </source>
</evidence>
<organism evidence="10 11">
    <name type="scientific">Mucilaginibacter myungsuensis</name>
    <dbReference type="NCBI Taxonomy" id="649104"/>
    <lineage>
        <taxon>Bacteria</taxon>
        <taxon>Pseudomonadati</taxon>
        <taxon>Bacteroidota</taxon>
        <taxon>Sphingobacteriia</taxon>
        <taxon>Sphingobacteriales</taxon>
        <taxon>Sphingobacteriaceae</taxon>
        <taxon>Mucilaginibacter</taxon>
    </lineage>
</organism>
<protein>
    <submittedName>
        <fullName evidence="10">ABC transporter permease</fullName>
    </submittedName>
</protein>
<gene>
    <name evidence="10" type="ORF">IRJ16_21875</name>
</gene>
<dbReference type="PANTHER" id="PTHR30489">
    <property type="entry name" value="LIPOPROTEIN-RELEASING SYSTEM TRANSMEMBRANE PROTEIN LOLE"/>
    <property type="match status" value="1"/>
</dbReference>
<evidence type="ECO:0000313" key="10">
    <source>
        <dbReference type="EMBL" id="MBE9664545.1"/>
    </source>
</evidence>
<reference evidence="10" key="1">
    <citation type="submission" date="2020-10" db="EMBL/GenBank/DDBJ databases">
        <title>Mucilaginibacter mali sp. nov., isolated from rhizosphere soil of apple orchard.</title>
        <authorList>
            <person name="Lee J.-S."/>
            <person name="Kim H.S."/>
            <person name="Kim J.-S."/>
        </authorList>
    </citation>
    <scope>NUCLEOTIDE SEQUENCE</scope>
    <source>
        <strain evidence="10">KCTC 22746</strain>
    </source>
</reference>
<sequence length="406" mass="45187">MSFSTFIAARISFRSKRTFSRLIVRIAIIGIMLGLSVMILTIAIVKGFKQEIRGKVRGFGGDISVIKYDLNTSYENSSFSTSPSVIRQIKAKPFVTGVSAVATKAGIIRANNEIEGVLLKGVDTDYDRRFFAENMVSGKPIDPADTSGKDQIMISTYTATRLKLKMGDSFVMYFMMGDHPRKRKFFITGIYDAGVEEVNKTYAVGSLKVIQLLNNWKPGEVGAYEVRVADFEKLHRSNKTIRDVIPVDLRSITILDTYPQLFEWLHLLDANTNVLIALMLAVAVINMISALLVMILERTTMIGLLKALGSNNWKIQEIFLYNAGYLIGLGLLLGNLLGIGLSLLQYHTHAFKLDPASYYMKFVPIQLEWADVLALNLGTLAVSLLILILPSMLVSRISPVKAIKFK</sequence>
<dbReference type="PANTHER" id="PTHR30489:SF0">
    <property type="entry name" value="LIPOPROTEIN-RELEASING SYSTEM TRANSMEMBRANE PROTEIN LOLE"/>
    <property type="match status" value="1"/>
</dbReference>
<accession>A0A929L5V4</accession>
<keyword evidence="3" id="KW-1003">Cell membrane</keyword>
<evidence type="ECO:0000259" key="9">
    <source>
        <dbReference type="Pfam" id="PF12704"/>
    </source>
</evidence>
<dbReference type="InterPro" id="IPR051447">
    <property type="entry name" value="Lipoprotein-release_system"/>
</dbReference>
<evidence type="ECO:0000256" key="3">
    <source>
        <dbReference type="ARBA" id="ARBA00022475"/>
    </source>
</evidence>
<evidence type="ECO:0000256" key="2">
    <source>
        <dbReference type="ARBA" id="ARBA00005236"/>
    </source>
</evidence>
<evidence type="ECO:0000256" key="6">
    <source>
        <dbReference type="ARBA" id="ARBA00023136"/>
    </source>
</evidence>
<dbReference type="AlphaFoldDB" id="A0A929L5V4"/>
<dbReference type="GO" id="GO:0098797">
    <property type="term" value="C:plasma membrane protein complex"/>
    <property type="evidence" value="ECO:0007669"/>
    <property type="project" value="TreeGrafter"/>
</dbReference>
<dbReference type="InterPro" id="IPR003838">
    <property type="entry name" value="ABC3_permease_C"/>
</dbReference>
<dbReference type="InterPro" id="IPR025857">
    <property type="entry name" value="MacB_PCD"/>
</dbReference>
<evidence type="ECO:0000259" key="8">
    <source>
        <dbReference type="Pfam" id="PF02687"/>
    </source>
</evidence>
<dbReference type="Proteomes" id="UP000622475">
    <property type="component" value="Unassembled WGS sequence"/>
</dbReference>
<evidence type="ECO:0000256" key="5">
    <source>
        <dbReference type="ARBA" id="ARBA00022989"/>
    </source>
</evidence>
<evidence type="ECO:0000256" key="4">
    <source>
        <dbReference type="ARBA" id="ARBA00022692"/>
    </source>
</evidence>
<dbReference type="Pfam" id="PF12704">
    <property type="entry name" value="MacB_PCD"/>
    <property type="match status" value="1"/>
</dbReference>
<feature type="transmembrane region" description="Helical" evidence="7">
    <location>
        <begin position="22"/>
        <end position="45"/>
    </location>
</feature>
<comment type="subcellular location">
    <subcellularLocation>
        <location evidence="1">Cell membrane</location>
        <topology evidence="1">Multi-pass membrane protein</topology>
    </subcellularLocation>
</comment>
<evidence type="ECO:0000256" key="1">
    <source>
        <dbReference type="ARBA" id="ARBA00004651"/>
    </source>
</evidence>
<feature type="domain" description="MacB-like periplasmic core" evidence="9">
    <location>
        <begin position="26"/>
        <end position="193"/>
    </location>
</feature>
<dbReference type="GO" id="GO:0044874">
    <property type="term" value="P:lipoprotein localization to outer membrane"/>
    <property type="evidence" value="ECO:0007669"/>
    <property type="project" value="TreeGrafter"/>
</dbReference>
<keyword evidence="6 7" id="KW-0472">Membrane</keyword>
<feature type="transmembrane region" description="Helical" evidence="7">
    <location>
        <begin position="372"/>
        <end position="394"/>
    </location>
</feature>
<keyword evidence="11" id="KW-1185">Reference proteome</keyword>
<feature type="domain" description="ABC3 transporter permease C-terminal" evidence="8">
    <location>
        <begin position="274"/>
        <end position="399"/>
    </location>
</feature>
<name>A0A929L5V4_9SPHI</name>
<feature type="transmembrane region" description="Helical" evidence="7">
    <location>
        <begin position="318"/>
        <end position="344"/>
    </location>
</feature>
<dbReference type="RefSeq" id="WP_194113964.1">
    <property type="nucleotide sequence ID" value="NZ_JADFFL010000013.1"/>
</dbReference>
<keyword evidence="4 7" id="KW-0812">Transmembrane</keyword>
<keyword evidence="5 7" id="KW-1133">Transmembrane helix</keyword>
<comment type="similarity">
    <text evidence="2">Belongs to the ABC-4 integral membrane protein family. LolC/E subfamily.</text>
</comment>
<evidence type="ECO:0000256" key="7">
    <source>
        <dbReference type="SAM" id="Phobius"/>
    </source>
</evidence>